<feature type="domain" description="Cytidyltransferase-like" evidence="14">
    <location>
        <begin position="281"/>
        <end position="372"/>
    </location>
</feature>
<evidence type="ECO:0000256" key="8">
    <source>
        <dbReference type="ARBA" id="ARBA00023264"/>
    </source>
</evidence>
<keyword evidence="3" id="KW-0444">Lipid biosynthesis</keyword>
<dbReference type="GeneID" id="9042241"/>
<dbReference type="PANTHER" id="PTHR45780:SF2">
    <property type="entry name" value="ETHANOLAMINE-PHOSPHATE CYTIDYLYLTRANSFERASE"/>
    <property type="match status" value="1"/>
</dbReference>
<dbReference type="EC" id="2.7.7.14" evidence="10"/>
<keyword evidence="4 15" id="KW-0808">Transferase</keyword>
<dbReference type="SUPFAM" id="SSF52374">
    <property type="entry name" value="Nucleotidylyl transferase"/>
    <property type="match status" value="2"/>
</dbReference>
<dbReference type="AlphaFoldDB" id="C5KPV3"/>
<dbReference type="UniPathway" id="UPA00558">
    <property type="reaction ID" value="UER00742"/>
</dbReference>
<feature type="domain" description="Cytidyltransferase-like" evidence="14">
    <location>
        <begin position="80"/>
        <end position="209"/>
    </location>
</feature>
<evidence type="ECO:0000256" key="6">
    <source>
        <dbReference type="ARBA" id="ARBA00023098"/>
    </source>
</evidence>
<comment type="pathway">
    <text evidence="9">Phospholipid metabolism; phosphatidylethanolamine biosynthesis; phosphatidylethanolamine from ethanolamine: step 2/3.</text>
</comment>
<dbReference type="InterPro" id="IPR044608">
    <property type="entry name" value="Ect1/PCYT2"/>
</dbReference>
<keyword evidence="7" id="KW-0594">Phospholipid biosynthesis</keyword>
<dbReference type="RefSeq" id="XP_002781705.1">
    <property type="nucleotide sequence ID" value="XM_002781659.1"/>
</dbReference>
<evidence type="ECO:0000256" key="7">
    <source>
        <dbReference type="ARBA" id="ARBA00023209"/>
    </source>
</evidence>
<evidence type="ECO:0000256" key="11">
    <source>
        <dbReference type="ARBA" id="ARBA00031473"/>
    </source>
</evidence>
<evidence type="ECO:0000256" key="3">
    <source>
        <dbReference type="ARBA" id="ARBA00022516"/>
    </source>
</evidence>
<dbReference type="Gene3D" id="3.40.50.620">
    <property type="entry name" value="HUPs"/>
    <property type="match status" value="2"/>
</dbReference>
<keyword evidence="13" id="KW-0472">Membrane</keyword>
<keyword evidence="16" id="KW-1185">Reference proteome</keyword>
<keyword evidence="13" id="KW-0812">Transmembrane</keyword>
<dbReference type="GO" id="GO:0005737">
    <property type="term" value="C:cytoplasm"/>
    <property type="evidence" value="ECO:0007669"/>
    <property type="project" value="TreeGrafter"/>
</dbReference>
<proteinExistence type="inferred from homology"/>
<dbReference type="InterPro" id="IPR014729">
    <property type="entry name" value="Rossmann-like_a/b/a_fold"/>
</dbReference>
<keyword evidence="13" id="KW-1133">Transmembrane helix</keyword>
<accession>C5KPV3</accession>
<feature type="region of interest" description="Disordered" evidence="12">
    <location>
        <begin position="53"/>
        <end position="72"/>
    </location>
</feature>
<dbReference type="Proteomes" id="UP000007800">
    <property type="component" value="Unassembled WGS sequence"/>
</dbReference>
<dbReference type="EMBL" id="GG675180">
    <property type="protein sequence ID" value="EER13500.1"/>
    <property type="molecule type" value="Genomic_DNA"/>
</dbReference>
<evidence type="ECO:0000256" key="1">
    <source>
        <dbReference type="ARBA" id="ARBA00005189"/>
    </source>
</evidence>
<dbReference type="InterPro" id="IPR004821">
    <property type="entry name" value="Cyt_trans-like"/>
</dbReference>
<comment type="similarity">
    <text evidence="2">Belongs to the cytidylyltransferase family.</text>
</comment>
<feature type="transmembrane region" description="Helical" evidence="13">
    <location>
        <begin position="12"/>
        <end position="29"/>
    </location>
</feature>
<evidence type="ECO:0000256" key="5">
    <source>
        <dbReference type="ARBA" id="ARBA00022695"/>
    </source>
</evidence>
<name>C5KPV3_PERM5</name>
<dbReference type="GO" id="GO:0006646">
    <property type="term" value="P:phosphatidylethanolamine biosynthetic process"/>
    <property type="evidence" value="ECO:0007669"/>
    <property type="project" value="UniProtKB-UniPathway"/>
</dbReference>
<evidence type="ECO:0000256" key="2">
    <source>
        <dbReference type="ARBA" id="ARBA00010101"/>
    </source>
</evidence>
<dbReference type="InParanoid" id="C5KPV3"/>
<gene>
    <name evidence="15" type="ORF">Pmar_PMAR000087</name>
</gene>
<dbReference type="PANTHER" id="PTHR45780">
    <property type="entry name" value="ETHANOLAMINE-PHOSPHATE CYTIDYLYLTRANSFERASE"/>
    <property type="match status" value="1"/>
</dbReference>
<keyword evidence="5 15" id="KW-0548">Nucleotidyltransferase</keyword>
<dbReference type="Pfam" id="PF01467">
    <property type="entry name" value="CTP_transf_like"/>
    <property type="match status" value="2"/>
</dbReference>
<evidence type="ECO:0000313" key="15">
    <source>
        <dbReference type="EMBL" id="EER13500.1"/>
    </source>
</evidence>
<evidence type="ECO:0000256" key="12">
    <source>
        <dbReference type="SAM" id="MobiDB-lite"/>
    </source>
</evidence>
<dbReference type="OMA" id="KVWIRIR"/>
<keyword evidence="8" id="KW-1208">Phospholipid metabolism</keyword>
<protein>
    <recommendedName>
        <fullName evidence="10">ethanolamine-phosphate cytidylyltransferase</fullName>
        <ecNumber evidence="10">2.7.7.14</ecNumber>
    </recommendedName>
    <alternativeName>
        <fullName evidence="11">CTP:phosphoethanolamine cytidylyltransferase</fullName>
    </alternativeName>
</protein>
<evidence type="ECO:0000313" key="16">
    <source>
        <dbReference type="Proteomes" id="UP000007800"/>
    </source>
</evidence>
<keyword evidence="6" id="KW-0443">Lipid metabolism</keyword>
<sequence length="449" mass="49996">MSLRTDLTSQRLYLGVGALVGVAALYASYRTKLYIDRLRGKVAELQKELEREIPGYAHSTEKEKEPSTPEDHHRPVRVFMDGAFDLMHYGHMNAFRIARGLGDCLIVGVNSSETIAECKGTAPVLTDDERCEAVRACVWVDEVIPKSPYIMTPEYIQNVLFDEYKIDYIIHGDDPCLVDGKDVYASAKAAGKYKSIPRTEGVSTSDIVGRAMILATSHHISLNEDEDDGKVVGRKRASSATLQLDMEPSVSSGSRFFPTERLVSCFSARVEAQKPGQRVVYIDGAFDMFHAGHISTLKKARELGDYLIVGVHSDVVVNKIKGGVYPCMNLKERVLSVLGCKYVDDVLADAPFTQTEDLILQLGVSVVVKGTERDIGEKTMKNMDPYRVPREMGILMEIKSESTLTVSGILERIDSQRHARARVIANKMEKEREYTANKHKDRLVTSNIS</sequence>
<comment type="pathway">
    <text evidence="1">Lipid metabolism.</text>
</comment>
<dbReference type="GO" id="GO:0004306">
    <property type="term" value="F:ethanolamine-phosphate cytidylyltransferase activity"/>
    <property type="evidence" value="ECO:0007669"/>
    <property type="project" value="UniProtKB-EC"/>
</dbReference>
<dbReference type="FunCoup" id="C5KPV3">
    <property type="interactions" value="351"/>
</dbReference>
<evidence type="ECO:0000256" key="9">
    <source>
        <dbReference type="ARBA" id="ARBA00024191"/>
    </source>
</evidence>
<reference evidence="15 16" key="1">
    <citation type="submission" date="2008-07" db="EMBL/GenBank/DDBJ databases">
        <authorList>
            <person name="El-Sayed N."/>
            <person name="Caler E."/>
            <person name="Inman J."/>
            <person name="Amedeo P."/>
            <person name="Hass B."/>
            <person name="Wortman J."/>
        </authorList>
    </citation>
    <scope>NUCLEOTIDE SEQUENCE [LARGE SCALE GENOMIC DNA]</scope>
    <source>
        <strain evidence="16">ATCC 50983 / TXsc</strain>
    </source>
</reference>
<evidence type="ECO:0000256" key="13">
    <source>
        <dbReference type="SAM" id="Phobius"/>
    </source>
</evidence>
<evidence type="ECO:0000259" key="14">
    <source>
        <dbReference type="Pfam" id="PF01467"/>
    </source>
</evidence>
<dbReference type="OrthoDB" id="40021at2759"/>
<dbReference type="NCBIfam" id="TIGR00125">
    <property type="entry name" value="cyt_tran_rel"/>
    <property type="match status" value="2"/>
</dbReference>
<organism evidence="16">
    <name type="scientific">Perkinsus marinus (strain ATCC 50983 / TXsc)</name>
    <dbReference type="NCBI Taxonomy" id="423536"/>
    <lineage>
        <taxon>Eukaryota</taxon>
        <taxon>Sar</taxon>
        <taxon>Alveolata</taxon>
        <taxon>Perkinsozoa</taxon>
        <taxon>Perkinsea</taxon>
        <taxon>Perkinsida</taxon>
        <taxon>Perkinsidae</taxon>
        <taxon>Perkinsus</taxon>
    </lineage>
</organism>
<evidence type="ECO:0000256" key="10">
    <source>
        <dbReference type="ARBA" id="ARBA00024221"/>
    </source>
</evidence>
<evidence type="ECO:0000256" key="4">
    <source>
        <dbReference type="ARBA" id="ARBA00022679"/>
    </source>
</evidence>